<keyword evidence="10" id="KW-1185">Reference proteome</keyword>
<evidence type="ECO:0000256" key="2">
    <source>
        <dbReference type="ARBA" id="ARBA00022679"/>
    </source>
</evidence>
<evidence type="ECO:0000256" key="4">
    <source>
        <dbReference type="ARBA" id="ARBA00022777"/>
    </source>
</evidence>
<dbReference type="STRING" id="467210.HMPREF1866_01277"/>
<dbReference type="PATRIC" id="fig|467210.3.peg.1268"/>
<name>A0A133ZQX5_9FIRM</name>
<evidence type="ECO:0000256" key="6">
    <source>
        <dbReference type="ARBA" id="ARBA00023277"/>
    </source>
</evidence>
<organism evidence="9 10">
    <name type="scientific">Lachnoanaerobaculum saburreum</name>
    <dbReference type="NCBI Taxonomy" id="467210"/>
    <lineage>
        <taxon>Bacteria</taxon>
        <taxon>Bacillati</taxon>
        <taxon>Bacillota</taxon>
        <taxon>Clostridia</taxon>
        <taxon>Lachnospirales</taxon>
        <taxon>Lachnospiraceae</taxon>
        <taxon>Lachnoanaerobaculum</taxon>
    </lineage>
</organism>
<evidence type="ECO:0000256" key="1">
    <source>
        <dbReference type="ARBA" id="ARBA00005715"/>
    </source>
</evidence>
<keyword evidence="4" id="KW-0418">Kinase</keyword>
<keyword evidence="3" id="KW-0547">Nucleotide-binding</keyword>
<accession>A0A133ZQX5</accession>
<dbReference type="InterPro" id="IPR037051">
    <property type="entry name" value="4-carb_acid_sugar_kinase_N_sf"/>
</dbReference>
<evidence type="ECO:0000259" key="7">
    <source>
        <dbReference type="Pfam" id="PF07005"/>
    </source>
</evidence>
<dbReference type="GO" id="GO:0016301">
    <property type="term" value="F:kinase activity"/>
    <property type="evidence" value="ECO:0007669"/>
    <property type="project" value="UniProtKB-KW"/>
</dbReference>
<dbReference type="EMBL" id="LSDA01000074">
    <property type="protein sequence ID" value="KXB57828.1"/>
    <property type="molecule type" value="Genomic_DNA"/>
</dbReference>
<dbReference type="AlphaFoldDB" id="A0A133ZQX5"/>
<feature type="domain" description="Four-carbon acid sugar kinase N-terminal" evidence="7">
    <location>
        <begin position="5"/>
        <end position="229"/>
    </location>
</feature>
<sequence>MAKCIVIADDLTGANATGVLLKKMDYNTYTMMNAERLELSLSDSCDCLMYPTDSRGIDKELAYNRVYNVAKLLFNSEVKVWAKRIDSTMRGNIGAETDAILNVLGDDVIAISAPCFPESGRTVVGGYLMVNGLPLHKTSVALDPKCPVKTSNVADIFRQQSKFKVGSIKLDDMMSGKHVLAEHMKKLVNEGNRILVFDCVTQGDLDLIADALITSGLKFAAVDPGVFTATIARKLITPVKKDTKHKILALIGSVNPVTKAQVEELWLNQRTAYNVFIKSSLMLENDGIRDAEIKRVSDELLEKSSKYEILTAVGDGIYSENRIDFSKYTDRYDNTDKMTERINDAFAQIGYNVLSQNPAFKGIYSSGGDITQALCKKFNTTGLRLLDEVLPLAAYAEMMSGDFPDIKIITKGGMVGDDDAANRCITYLKEKLYM</sequence>
<protein>
    <recommendedName>
        <fullName evidence="11">YgbK domain protein</fullName>
    </recommendedName>
</protein>
<comment type="similarity">
    <text evidence="1">Belongs to the four-carbon acid sugar kinase family.</text>
</comment>
<evidence type="ECO:0000256" key="5">
    <source>
        <dbReference type="ARBA" id="ARBA00022840"/>
    </source>
</evidence>
<evidence type="ECO:0008006" key="11">
    <source>
        <dbReference type="Google" id="ProtNLM"/>
    </source>
</evidence>
<evidence type="ECO:0000259" key="8">
    <source>
        <dbReference type="Pfam" id="PF17042"/>
    </source>
</evidence>
<dbReference type="Gene3D" id="3.40.980.20">
    <property type="entry name" value="Four-carbon acid sugar kinase, nucleotide binding domain"/>
    <property type="match status" value="1"/>
</dbReference>
<dbReference type="InterPro" id="IPR010737">
    <property type="entry name" value="4-carb_acid_sugar_kinase_N"/>
</dbReference>
<comment type="caution">
    <text evidence="9">The sequence shown here is derived from an EMBL/GenBank/DDBJ whole genome shotgun (WGS) entry which is preliminary data.</text>
</comment>
<dbReference type="OrthoDB" id="9778478at2"/>
<dbReference type="Proteomes" id="UP000070394">
    <property type="component" value="Unassembled WGS sequence"/>
</dbReference>
<keyword evidence="6" id="KW-0119">Carbohydrate metabolism</keyword>
<dbReference type="GO" id="GO:0005524">
    <property type="term" value="F:ATP binding"/>
    <property type="evidence" value="ECO:0007669"/>
    <property type="project" value="UniProtKB-KW"/>
</dbReference>
<evidence type="ECO:0000256" key="3">
    <source>
        <dbReference type="ARBA" id="ARBA00022741"/>
    </source>
</evidence>
<gene>
    <name evidence="9" type="ORF">HMPREF1866_01277</name>
</gene>
<dbReference type="SUPFAM" id="SSF142764">
    <property type="entry name" value="YgbK-like"/>
    <property type="match status" value="1"/>
</dbReference>
<dbReference type="Gene3D" id="3.40.50.10840">
    <property type="entry name" value="Putative sugar-binding, N-terminal domain"/>
    <property type="match status" value="1"/>
</dbReference>
<feature type="domain" description="Four-carbon acid sugar kinase nucleotide binding" evidence="8">
    <location>
        <begin position="248"/>
        <end position="420"/>
    </location>
</feature>
<proteinExistence type="inferred from homology"/>
<dbReference type="InterPro" id="IPR031475">
    <property type="entry name" value="NBD_C"/>
</dbReference>
<evidence type="ECO:0000313" key="9">
    <source>
        <dbReference type="EMBL" id="KXB57828.1"/>
    </source>
</evidence>
<dbReference type="RefSeq" id="WP_060931074.1">
    <property type="nucleotide sequence ID" value="NZ_KQ959819.1"/>
</dbReference>
<dbReference type="InterPro" id="IPR042213">
    <property type="entry name" value="NBD_C_sf"/>
</dbReference>
<evidence type="ECO:0000313" key="10">
    <source>
        <dbReference type="Proteomes" id="UP000070394"/>
    </source>
</evidence>
<keyword evidence="5" id="KW-0067">ATP-binding</keyword>
<keyword evidence="2" id="KW-0808">Transferase</keyword>
<reference evidence="10" key="1">
    <citation type="submission" date="2016-01" db="EMBL/GenBank/DDBJ databases">
        <authorList>
            <person name="Mitreva M."/>
            <person name="Pepin K.H."/>
            <person name="Mihindukulasuriya K.A."/>
            <person name="Fulton R."/>
            <person name="Fronick C."/>
            <person name="O'Laughlin M."/>
            <person name="Miner T."/>
            <person name="Herter B."/>
            <person name="Rosa B.A."/>
            <person name="Cordes M."/>
            <person name="Tomlinson C."/>
            <person name="Wollam A."/>
            <person name="Palsikar V.B."/>
            <person name="Mardis E.R."/>
            <person name="Wilson R.K."/>
        </authorList>
    </citation>
    <scope>NUCLEOTIDE SEQUENCE [LARGE SCALE GENOMIC DNA]</scope>
    <source>
        <strain evidence="10">DNF00896</strain>
    </source>
</reference>
<dbReference type="Pfam" id="PF07005">
    <property type="entry name" value="SBD_N"/>
    <property type="match status" value="1"/>
</dbReference>
<dbReference type="Pfam" id="PF17042">
    <property type="entry name" value="NBD_C"/>
    <property type="match status" value="1"/>
</dbReference>